<evidence type="ECO:0000313" key="1">
    <source>
        <dbReference type="EMBL" id="GAA1613673.1"/>
    </source>
</evidence>
<name>A0ABN2EPE2_9ACTN</name>
<accession>A0ABN2EPE2</accession>
<comment type="caution">
    <text evidence="1">The sequence shown here is derived from an EMBL/GenBank/DDBJ whole genome shotgun (WGS) entry which is preliminary data.</text>
</comment>
<organism evidence="1 2">
    <name type="scientific">Kribbella sancticallisti</name>
    <dbReference type="NCBI Taxonomy" id="460087"/>
    <lineage>
        <taxon>Bacteria</taxon>
        <taxon>Bacillati</taxon>
        <taxon>Actinomycetota</taxon>
        <taxon>Actinomycetes</taxon>
        <taxon>Propionibacteriales</taxon>
        <taxon>Kribbellaceae</taxon>
        <taxon>Kribbella</taxon>
    </lineage>
</organism>
<protein>
    <recommendedName>
        <fullName evidence="3">Methyltransferase domain-containing protein</fullName>
    </recommendedName>
</protein>
<evidence type="ECO:0000313" key="2">
    <source>
        <dbReference type="Proteomes" id="UP001500393"/>
    </source>
</evidence>
<reference evidence="1 2" key="1">
    <citation type="journal article" date="2019" name="Int. J. Syst. Evol. Microbiol.">
        <title>The Global Catalogue of Microorganisms (GCM) 10K type strain sequencing project: providing services to taxonomists for standard genome sequencing and annotation.</title>
        <authorList>
            <consortium name="The Broad Institute Genomics Platform"/>
            <consortium name="The Broad Institute Genome Sequencing Center for Infectious Disease"/>
            <person name="Wu L."/>
            <person name="Ma J."/>
        </authorList>
    </citation>
    <scope>NUCLEOTIDE SEQUENCE [LARGE SCALE GENOMIC DNA]</scope>
    <source>
        <strain evidence="1 2">JCM 14969</strain>
    </source>
</reference>
<dbReference type="RefSeq" id="WP_344221960.1">
    <property type="nucleotide sequence ID" value="NZ_BAAAOS010000064.1"/>
</dbReference>
<dbReference type="EMBL" id="BAAAOS010000064">
    <property type="protein sequence ID" value="GAA1613673.1"/>
    <property type="molecule type" value="Genomic_DNA"/>
</dbReference>
<sequence>MRETDLARVDPGNAEQLRAWDTAEGVFWAEEAELFEHALHRYDDWLLRAAGIQDGDQVLDLGCGSFQNIGRATKPGGRLALLSWRAPQHNEWFTALTTALAAGRELPTPPPGAPSPFAQADPERVTRVLVEAGFAIPEFEPLTEPMYFGPDVPTAQRFVLGVLGWLLTPLDKATKALALEALRADLQAHLTPDGVAYSSSAWLITSRCS</sequence>
<dbReference type="Gene3D" id="3.40.50.150">
    <property type="entry name" value="Vaccinia Virus protein VP39"/>
    <property type="match status" value="2"/>
</dbReference>
<evidence type="ECO:0008006" key="3">
    <source>
        <dbReference type="Google" id="ProtNLM"/>
    </source>
</evidence>
<keyword evidence="2" id="KW-1185">Reference proteome</keyword>
<dbReference type="SUPFAM" id="SSF53335">
    <property type="entry name" value="S-adenosyl-L-methionine-dependent methyltransferases"/>
    <property type="match status" value="2"/>
</dbReference>
<gene>
    <name evidence="1" type="ORF">GCM10009789_79810</name>
</gene>
<dbReference type="Proteomes" id="UP001500393">
    <property type="component" value="Unassembled WGS sequence"/>
</dbReference>
<dbReference type="InterPro" id="IPR029063">
    <property type="entry name" value="SAM-dependent_MTases_sf"/>
</dbReference>
<proteinExistence type="predicted"/>